<dbReference type="EMBL" id="JPOS01000018">
    <property type="protein sequence ID" value="KGE88716.1"/>
    <property type="molecule type" value="Genomic_DNA"/>
</dbReference>
<feature type="compositionally biased region" description="Basic and acidic residues" evidence="1">
    <location>
        <begin position="1"/>
        <end position="14"/>
    </location>
</feature>
<dbReference type="OrthoDB" id="1523584at2"/>
<evidence type="ECO:0000313" key="2">
    <source>
        <dbReference type="EMBL" id="KGE88716.1"/>
    </source>
</evidence>
<comment type="caution">
    <text evidence="2">The sequence shown here is derived from an EMBL/GenBank/DDBJ whole genome shotgun (WGS) entry which is preliminary data.</text>
</comment>
<protein>
    <recommendedName>
        <fullName evidence="4">Outer membrane protein beta-barrel domain-containing protein</fullName>
    </recommendedName>
</protein>
<accession>A0A098S9C9</accession>
<dbReference type="AlphaFoldDB" id="A0A098S9C9"/>
<dbReference type="Proteomes" id="UP000029736">
    <property type="component" value="Unassembled WGS sequence"/>
</dbReference>
<proteinExistence type="predicted"/>
<feature type="region of interest" description="Disordered" evidence="1">
    <location>
        <begin position="143"/>
        <end position="174"/>
    </location>
</feature>
<gene>
    <name evidence="2" type="ORF">IX84_08650</name>
</gene>
<reference evidence="2 3" key="1">
    <citation type="journal article" date="2014" name="Int. J. Syst. Evol. Microbiol.">
        <title>Phaeodactylibacter xiamenensis gen. nov., sp. nov., a member of the family Saprospiraceae isolated from the marine alga Phaeodactylum tricornutum.</title>
        <authorList>
            <person name="Chen Z.Jr."/>
            <person name="Lei X."/>
            <person name="Lai Q."/>
            <person name="Li Y."/>
            <person name="Zhang B."/>
            <person name="Zhang J."/>
            <person name="Zhang H."/>
            <person name="Yang L."/>
            <person name="Zheng W."/>
            <person name="Tian Y."/>
            <person name="Yu Z."/>
            <person name="Xu H.Jr."/>
            <person name="Zheng T."/>
        </authorList>
    </citation>
    <scope>NUCLEOTIDE SEQUENCE [LARGE SCALE GENOMIC DNA]</scope>
    <source>
        <strain evidence="2 3">KD52</strain>
    </source>
</reference>
<evidence type="ECO:0000256" key="1">
    <source>
        <dbReference type="SAM" id="MobiDB-lite"/>
    </source>
</evidence>
<dbReference type="InterPro" id="IPR011250">
    <property type="entry name" value="OMP/PagP_B-barrel"/>
</dbReference>
<sequence>MKKREDHQFDEQIRQKMTNLRPETGAPDWSAFEEQLDAAEALDAGPAEADPREVDEVIFGKMHQYEVPYEPAHWLRMEAMLNEWFTWPQYVLRYKTMELALFLLLFITCWQYLPKLGAPVAGSQPAGQSDYTEVATDHQSINVTPAEIQEPSTDNATPGPNRLAEEEGQPSREVDKYSNNLLTASALPEPAKEAPGQALTGVKNQVWAPMPPLLGSERPKSLRSNTMAETSELPVSSLMSPVAAMEEGPPFGLAASALLPGLPFETLAVPEADLGDTKVRRIKKRPALLVGMFGSADYNHILVPASSEKRLTESLERAAIGYGGGLSLSADFGRLEVETGAIYAARYYPVGIVYVRGSLLSGLRGDELRTTELNMLSIPLHVRYDYFQHNKWRAYVLGGGSVQVAFQTNYYTAEAPQFDFLPAMPPPVTDGPAGGESEIDRIRRNGQGWFEGGSFKDNAYLTVNFGFGAERYFSERWSLFVQPVYQHSVHYFKNIDGLGPNNDRINSLSVLIGTRVRLK</sequence>
<name>A0A098S9C9_9BACT</name>
<organism evidence="2 3">
    <name type="scientific">Phaeodactylibacter xiamenensis</name>
    <dbReference type="NCBI Taxonomy" id="1524460"/>
    <lineage>
        <taxon>Bacteria</taxon>
        <taxon>Pseudomonadati</taxon>
        <taxon>Bacteroidota</taxon>
        <taxon>Saprospiria</taxon>
        <taxon>Saprospirales</taxon>
        <taxon>Haliscomenobacteraceae</taxon>
        <taxon>Phaeodactylibacter</taxon>
    </lineage>
</organism>
<dbReference type="RefSeq" id="WP_044218566.1">
    <property type="nucleotide sequence ID" value="NZ_JBKAGJ010000018.1"/>
</dbReference>
<evidence type="ECO:0008006" key="4">
    <source>
        <dbReference type="Google" id="ProtNLM"/>
    </source>
</evidence>
<feature type="compositionally biased region" description="Basic and acidic residues" evidence="1">
    <location>
        <begin position="163"/>
        <end position="174"/>
    </location>
</feature>
<feature type="region of interest" description="Disordered" evidence="1">
    <location>
        <begin position="1"/>
        <end position="27"/>
    </location>
</feature>
<evidence type="ECO:0000313" key="3">
    <source>
        <dbReference type="Proteomes" id="UP000029736"/>
    </source>
</evidence>
<dbReference type="SUPFAM" id="SSF56925">
    <property type="entry name" value="OMPA-like"/>
    <property type="match status" value="1"/>
</dbReference>
<keyword evidence="3" id="KW-1185">Reference proteome</keyword>